<dbReference type="Gene3D" id="1.20.120.450">
    <property type="entry name" value="dinb family like domain"/>
    <property type="match status" value="1"/>
</dbReference>
<proteinExistence type="predicted"/>
<reference evidence="1 2" key="1">
    <citation type="submission" date="2021-01" db="EMBL/GenBank/DDBJ databases">
        <title>Whole genome shotgun sequence of Cellulomonas phragmiteti NBRC 110785.</title>
        <authorList>
            <person name="Komaki H."/>
            <person name="Tamura T."/>
        </authorList>
    </citation>
    <scope>NUCLEOTIDE SEQUENCE [LARGE SCALE GENOMIC DNA]</scope>
    <source>
        <strain evidence="1 2">NBRC 110785</strain>
    </source>
</reference>
<dbReference type="Pfam" id="PF04978">
    <property type="entry name" value="MST"/>
    <property type="match status" value="1"/>
</dbReference>
<evidence type="ECO:0008006" key="3">
    <source>
        <dbReference type="Google" id="ProtNLM"/>
    </source>
</evidence>
<protein>
    <recommendedName>
        <fullName evidence="3">DinB family protein</fullName>
    </recommendedName>
</protein>
<evidence type="ECO:0000313" key="1">
    <source>
        <dbReference type="EMBL" id="GIG40608.1"/>
    </source>
</evidence>
<keyword evidence="2" id="KW-1185">Reference proteome</keyword>
<organism evidence="1 2">
    <name type="scientific">Cellulomonas phragmiteti</name>
    <dbReference type="NCBI Taxonomy" id="478780"/>
    <lineage>
        <taxon>Bacteria</taxon>
        <taxon>Bacillati</taxon>
        <taxon>Actinomycetota</taxon>
        <taxon>Actinomycetes</taxon>
        <taxon>Micrococcales</taxon>
        <taxon>Cellulomonadaceae</taxon>
        <taxon>Cellulomonas</taxon>
    </lineage>
</organism>
<evidence type="ECO:0000313" key="2">
    <source>
        <dbReference type="Proteomes" id="UP000614741"/>
    </source>
</evidence>
<dbReference type="Proteomes" id="UP000614741">
    <property type="component" value="Unassembled WGS sequence"/>
</dbReference>
<dbReference type="SUPFAM" id="SSF109854">
    <property type="entry name" value="DinB/YfiT-like putative metalloenzymes"/>
    <property type="match status" value="1"/>
</dbReference>
<dbReference type="InterPro" id="IPR007061">
    <property type="entry name" value="MST-like"/>
</dbReference>
<dbReference type="InterPro" id="IPR034660">
    <property type="entry name" value="DinB/YfiT-like"/>
</dbReference>
<gene>
    <name evidence="1" type="ORF">Cph01nite_23700</name>
</gene>
<accession>A0ABQ4DMM4</accession>
<comment type="caution">
    <text evidence="1">The sequence shown here is derived from an EMBL/GenBank/DDBJ whole genome shotgun (WGS) entry which is preliminary data.</text>
</comment>
<dbReference type="EMBL" id="BONP01000013">
    <property type="protein sequence ID" value="GIG40608.1"/>
    <property type="molecule type" value="Genomic_DNA"/>
</dbReference>
<name>A0ABQ4DMM4_9CELL</name>
<sequence>MSVAGGTVVVMDADPKATLHRYLRRQREGLLDKLEGLDEYDVRRPLTGTGTNLLGLVKHVASVQVGYLGEVFGRPSPWAMPWYDDAAEPDADLWVPADESRASVLDLWQHSAEHADATVEALPLDAVGDVPWWGEHGRVTLHQVLVHVVAEVARHAGHADILREQLDGRTGMVAGDANVPDRDAQQWAAFRDRIEQAARDVAGR</sequence>